<feature type="compositionally biased region" description="Basic residues" evidence="3">
    <location>
        <begin position="88"/>
        <end position="97"/>
    </location>
</feature>
<dbReference type="SUPFAM" id="SSF57701">
    <property type="entry name" value="Zn2/Cys6 DNA-binding domain"/>
    <property type="match status" value="1"/>
</dbReference>
<proteinExistence type="predicted"/>
<dbReference type="PANTHER" id="PTHR37534">
    <property type="entry name" value="TRANSCRIPTIONAL ACTIVATOR PROTEIN UGA3"/>
    <property type="match status" value="1"/>
</dbReference>
<dbReference type="Proteomes" id="UP001182556">
    <property type="component" value="Unassembled WGS sequence"/>
</dbReference>
<feature type="region of interest" description="Disordered" evidence="3">
    <location>
        <begin position="88"/>
        <end position="161"/>
    </location>
</feature>
<dbReference type="PANTHER" id="PTHR37534:SF20">
    <property type="entry name" value="PRO1A C6 ZINK-FINGER PROTEIN"/>
    <property type="match status" value="1"/>
</dbReference>
<keyword evidence="6" id="KW-1185">Reference proteome</keyword>
<dbReference type="InterPro" id="IPR036864">
    <property type="entry name" value="Zn2-C6_fun-type_DNA-bd_sf"/>
</dbReference>
<feature type="domain" description="Zn(2)-C6 fungal-type" evidence="4">
    <location>
        <begin position="34"/>
        <end position="62"/>
    </location>
</feature>
<dbReference type="GO" id="GO:0000981">
    <property type="term" value="F:DNA-binding transcription factor activity, RNA polymerase II-specific"/>
    <property type="evidence" value="ECO:0007669"/>
    <property type="project" value="InterPro"/>
</dbReference>
<dbReference type="EMBL" id="JAODAN010000006">
    <property type="protein sequence ID" value="KAK1923580.1"/>
    <property type="molecule type" value="Genomic_DNA"/>
</dbReference>
<dbReference type="GO" id="GO:0005634">
    <property type="term" value="C:nucleus"/>
    <property type="evidence" value="ECO:0007669"/>
    <property type="project" value="UniProtKB-SubCell"/>
</dbReference>
<dbReference type="Pfam" id="PF11951">
    <property type="entry name" value="Fungal_trans_2"/>
    <property type="match status" value="1"/>
</dbReference>
<sequence length="626" mass="69253">MPDMSGTDLTARSSSQSSTSVDVPVLGSTRAKTGCITCRLRKKRCDEGKPTCAACTRLEIECLGYSAKRPKWLRDENNVKKAKLAIKQSLSRRRSKRGTSQNELLLGDSLTPNTRLQGRPIWPTETYPSNGQPERTASMPDTSDASTSPTRESITSSPSSVVPAWMHDPDLDDVWNTLFGNYSHYPTSHSLTPQPTAGPSTIIPGQQYLHHYVNAVMPLQYRFTGSLSVGSLVVPLAMSRKEVLTSVTSLAALHLSVRRSKCPEPPTLVSTSSALQDVALAISTHQDSIQRLRCMSSSDCIAENIVVCAMFAVSYHTFMGGTSKGWQEVLAISQRCLSTALASSPELFGFPANPLFRSPWQRYRPFVEIMVWMDIIAAVSRRQSSRFLSIYRSLLGNCTPCSPHGPMLYMERVMGGDNTTLLAIAESAALSEWKQQAETVGCLDPQALRNRAAAIEKLLSERGWRETLFRQAQPPIMIADGLTRAFTQEEGRIRVISDVFYEAAKLYLATVVYGPLPQVPAIAAGVQDVIQALIRLDVLQPDPDINRGIVFPITLAGCLCEDQSQQQFFCRRFENLSPEAIMFGNTRPALELMKEVWLRRATGLPGSKLDWLEIMLQKWDAGIFLI</sequence>
<name>A0AAD9D026_PAPLA</name>
<evidence type="ECO:0000259" key="4">
    <source>
        <dbReference type="PROSITE" id="PS50048"/>
    </source>
</evidence>
<comment type="subcellular location">
    <subcellularLocation>
        <location evidence="1">Nucleus</location>
    </subcellularLocation>
</comment>
<evidence type="ECO:0000256" key="1">
    <source>
        <dbReference type="ARBA" id="ARBA00004123"/>
    </source>
</evidence>
<evidence type="ECO:0000313" key="6">
    <source>
        <dbReference type="Proteomes" id="UP001182556"/>
    </source>
</evidence>
<dbReference type="PROSITE" id="PS00463">
    <property type="entry name" value="ZN2_CY6_FUNGAL_1"/>
    <property type="match status" value="1"/>
</dbReference>
<organism evidence="5 6">
    <name type="scientific">Papiliotrema laurentii</name>
    <name type="common">Cryptococcus laurentii</name>
    <dbReference type="NCBI Taxonomy" id="5418"/>
    <lineage>
        <taxon>Eukaryota</taxon>
        <taxon>Fungi</taxon>
        <taxon>Dikarya</taxon>
        <taxon>Basidiomycota</taxon>
        <taxon>Agaricomycotina</taxon>
        <taxon>Tremellomycetes</taxon>
        <taxon>Tremellales</taxon>
        <taxon>Rhynchogastremaceae</taxon>
        <taxon>Papiliotrema</taxon>
    </lineage>
</organism>
<keyword evidence="2" id="KW-0539">Nucleus</keyword>
<dbReference type="PROSITE" id="PS50048">
    <property type="entry name" value="ZN2_CY6_FUNGAL_2"/>
    <property type="match status" value="1"/>
</dbReference>
<dbReference type="Gene3D" id="4.10.240.10">
    <property type="entry name" value="Zn(2)-C6 fungal-type DNA-binding domain"/>
    <property type="match status" value="1"/>
</dbReference>
<evidence type="ECO:0000256" key="2">
    <source>
        <dbReference type="ARBA" id="ARBA00023242"/>
    </source>
</evidence>
<dbReference type="AlphaFoldDB" id="A0AAD9D026"/>
<dbReference type="Pfam" id="PF00172">
    <property type="entry name" value="Zn_clus"/>
    <property type="match status" value="1"/>
</dbReference>
<evidence type="ECO:0000313" key="5">
    <source>
        <dbReference type="EMBL" id="KAK1923580.1"/>
    </source>
</evidence>
<feature type="region of interest" description="Disordered" evidence="3">
    <location>
        <begin position="1"/>
        <end position="24"/>
    </location>
</feature>
<dbReference type="GO" id="GO:0008270">
    <property type="term" value="F:zinc ion binding"/>
    <property type="evidence" value="ECO:0007669"/>
    <property type="project" value="InterPro"/>
</dbReference>
<reference evidence="5" key="1">
    <citation type="submission" date="2023-02" db="EMBL/GenBank/DDBJ databases">
        <title>Identification and recombinant expression of a fungal hydrolase from Papiliotrema laurentii that hydrolyzes apple cutin and clears colloidal polyester polyurethane.</title>
        <authorList>
            <consortium name="DOE Joint Genome Institute"/>
            <person name="Roman V.A."/>
            <person name="Bojanowski C."/>
            <person name="Crable B.R."/>
            <person name="Wagner D.N."/>
            <person name="Hung C.S."/>
            <person name="Nadeau L.J."/>
            <person name="Schratz L."/>
            <person name="Haridas S."/>
            <person name="Pangilinan J."/>
            <person name="Lipzen A."/>
            <person name="Na H."/>
            <person name="Yan M."/>
            <person name="Ng V."/>
            <person name="Grigoriev I.V."/>
            <person name="Spatafora J.W."/>
            <person name="Barlow D."/>
            <person name="Biffinger J."/>
            <person name="Kelley-Loughnane N."/>
            <person name="Varaljay V.A."/>
            <person name="Crookes-Goodson W.J."/>
        </authorList>
    </citation>
    <scope>NUCLEOTIDE SEQUENCE</scope>
    <source>
        <strain evidence="5">5307AH</strain>
    </source>
</reference>
<protein>
    <submittedName>
        <fullName evidence="5">PRO1 protein</fullName>
    </submittedName>
</protein>
<dbReference type="InterPro" id="IPR001138">
    <property type="entry name" value="Zn2Cys6_DnaBD"/>
</dbReference>
<evidence type="ECO:0000256" key="3">
    <source>
        <dbReference type="SAM" id="MobiDB-lite"/>
    </source>
</evidence>
<dbReference type="SMART" id="SM00066">
    <property type="entry name" value="GAL4"/>
    <property type="match status" value="1"/>
</dbReference>
<gene>
    <name evidence="5" type="ORF">DB88DRAFT_491684</name>
</gene>
<feature type="compositionally biased region" description="Polar residues" evidence="3">
    <location>
        <begin position="126"/>
        <end position="160"/>
    </location>
</feature>
<dbReference type="CDD" id="cd00067">
    <property type="entry name" value="GAL4"/>
    <property type="match status" value="1"/>
</dbReference>
<dbReference type="InterPro" id="IPR021858">
    <property type="entry name" value="Fun_TF"/>
</dbReference>
<comment type="caution">
    <text evidence="5">The sequence shown here is derived from an EMBL/GenBank/DDBJ whole genome shotgun (WGS) entry which is preliminary data.</text>
</comment>
<accession>A0AAD9D026</accession>